<gene>
    <name evidence="1" type="ORF">RHMOL_Rhmol03G0257100</name>
</gene>
<accession>A0ACC0PK45</accession>
<protein>
    <submittedName>
        <fullName evidence="1">Uncharacterized protein</fullName>
    </submittedName>
</protein>
<evidence type="ECO:0000313" key="1">
    <source>
        <dbReference type="EMBL" id="KAI8565412.1"/>
    </source>
</evidence>
<proteinExistence type="predicted"/>
<dbReference type="Proteomes" id="UP001062846">
    <property type="component" value="Chromosome 3"/>
</dbReference>
<dbReference type="EMBL" id="CM046390">
    <property type="protein sequence ID" value="KAI8565412.1"/>
    <property type="molecule type" value="Genomic_DNA"/>
</dbReference>
<sequence>MPGTIKVSVVQIVSVVERGSWDEFISLEGGGNVHMRLQFVLSEDERNRVRTMRESAMKKKSDELLSKSLRRTETASTTGDTITSSFGINHEVSDSKRSVAHSQALSIGDPTIRVGDGDGSKETSLAASMSKSLELDLGVLSRKSQQNIETKLQEVGLSKRPVLLQEPTSATKKSLVSYQPEKQDPLGITPSNVRKMICAFESSLAKDIRPGIKPPPAVNLQSKDPKLEDLARPRKTTSEMLKKPSLFGESQRIQKYEVKREEHIGFGKDYNGDQISEVIRKPFKLTSERLKNPFVIGESQQIQPYKAKKEEHIAYDSDLNWSKWPQDAGQLEEPSTTHIRVKENESFTKPRGGLGRSGEVQRIHTYKGKREEHIGFDEDLNRSKSSLDNGQLKEPSIRAQETKSIEENESRKRQNDLEGTSAVEAATVMERHGSGICSSYSNRIDIQGVSEDKLESAALIENEDFPRESSGAWIFPDHARRLCKTTGSIEVATGLVEGIGIQERTPEGRNGFSLPEHVEKPNIQPGDCDVLNSGDEISDELRTTQLDNSAEVESSNGPLGQGSSKGEGSSSSNSEPSMPVKVWQPGVDKIEEGEELQCDPSAYNSLHAFHIGWPCLSFDVVRDSIGLVRTSFPHTMFCVAGTQADKAPLNSIGIFKISNISGKNRELVPSTANGSDMDSDSSDSDEDDVVKDGGSAAPMRKVRHQGCVNRIRAMPQNPHISASWADTGHVQLWDFSSHLNALAESEAGVSQEDPPASNQAPLLKFGGHKDEGYAIDWSPLVPGRLVSGDCKNCIYLWEPTSGTTWNVGTNPFVGHTASVEDLQWSPTEADVFASCSVDGNIAIWDIRLGNSPAASIKAHNADVNVISWNRLASCMLASGSDDGTFSIRDLRLLKDGDSVVAHFEYHKHPITSIEWSPHEASTLAVSSSDNQLTVWDLSLERDEEEEAEFKAKTQEQVNAPTDIPPQLLFVHQGQKDLKELHWHSQIPGMIISTAADGFNILMPSNIETALPPSNDAQMI</sequence>
<comment type="caution">
    <text evidence="1">The sequence shown here is derived from an EMBL/GenBank/DDBJ whole genome shotgun (WGS) entry which is preliminary data.</text>
</comment>
<reference evidence="1" key="1">
    <citation type="submission" date="2022-02" db="EMBL/GenBank/DDBJ databases">
        <title>Plant Genome Project.</title>
        <authorList>
            <person name="Zhang R.-G."/>
        </authorList>
    </citation>
    <scope>NUCLEOTIDE SEQUENCE</scope>
    <source>
        <strain evidence="1">AT1</strain>
    </source>
</reference>
<organism evidence="1 2">
    <name type="scientific">Rhododendron molle</name>
    <name type="common">Chinese azalea</name>
    <name type="synonym">Azalea mollis</name>
    <dbReference type="NCBI Taxonomy" id="49168"/>
    <lineage>
        <taxon>Eukaryota</taxon>
        <taxon>Viridiplantae</taxon>
        <taxon>Streptophyta</taxon>
        <taxon>Embryophyta</taxon>
        <taxon>Tracheophyta</taxon>
        <taxon>Spermatophyta</taxon>
        <taxon>Magnoliopsida</taxon>
        <taxon>eudicotyledons</taxon>
        <taxon>Gunneridae</taxon>
        <taxon>Pentapetalae</taxon>
        <taxon>asterids</taxon>
        <taxon>Ericales</taxon>
        <taxon>Ericaceae</taxon>
        <taxon>Ericoideae</taxon>
        <taxon>Rhodoreae</taxon>
        <taxon>Rhododendron</taxon>
    </lineage>
</organism>
<keyword evidence="2" id="KW-1185">Reference proteome</keyword>
<evidence type="ECO:0000313" key="2">
    <source>
        <dbReference type="Proteomes" id="UP001062846"/>
    </source>
</evidence>
<name>A0ACC0PK45_RHOML</name>